<comment type="caution">
    <text evidence="5">The sequence shown here is derived from an EMBL/GenBank/DDBJ whole genome shotgun (WGS) entry which is preliminary data.</text>
</comment>
<evidence type="ECO:0000259" key="4">
    <source>
        <dbReference type="Pfam" id="PF00296"/>
    </source>
</evidence>
<evidence type="ECO:0000256" key="1">
    <source>
        <dbReference type="ARBA" id="ARBA00023002"/>
    </source>
</evidence>
<keyword evidence="6" id="KW-1185">Reference proteome</keyword>
<feature type="domain" description="Luciferase-like" evidence="4">
    <location>
        <begin position="12"/>
        <end position="292"/>
    </location>
</feature>
<proteinExistence type="predicted"/>
<sequence>MRFLLLPHLPDQSKPHHDQLRELVDYAVFAEELGFDAYGIGERHDRPAVSSAPPVLLAHIAALTSRIRLFTAVTTLGQLDPLRAYEDYATLDHLAGGRLDLIVAKGAYPRSSRLFGVTRENQWELLQENYLLFQRLWREEKVTWRGRLGRSLEDAEPLPRPYRPEIRIWHGAGSNPDSADFAARHGDPLFTPNGAGAIGPYAAIVRHYRERWAAYGHDPARALVGAGTAGYFGARTSQEAVARYRPVFEARLKVNQAFDGGSIRFDTVEDWIEHGSVLVGSPQQIIDKVLRQHAHFGHELLHLHVDGEVLDDADYLGTLELFFAEIAPVLRRELPSRPLDDAPPRHPDVGADADGRAPVVATRLTGVPSATRR</sequence>
<name>A0ABP4J1W0_9ACTN</name>
<dbReference type="PANTHER" id="PTHR30137">
    <property type="entry name" value="LUCIFERASE-LIKE MONOOXYGENASE"/>
    <property type="match status" value="1"/>
</dbReference>
<evidence type="ECO:0000313" key="6">
    <source>
        <dbReference type="Proteomes" id="UP001499863"/>
    </source>
</evidence>
<dbReference type="SUPFAM" id="SSF51679">
    <property type="entry name" value="Bacterial luciferase-like"/>
    <property type="match status" value="1"/>
</dbReference>
<organism evidence="5 6">
    <name type="scientific">Kitasatospora putterlickiae</name>
    <dbReference type="NCBI Taxonomy" id="221725"/>
    <lineage>
        <taxon>Bacteria</taxon>
        <taxon>Bacillati</taxon>
        <taxon>Actinomycetota</taxon>
        <taxon>Actinomycetes</taxon>
        <taxon>Kitasatosporales</taxon>
        <taxon>Streptomycetaceae</taxon>
        <taxon>Kitasatospora</taxon>
    </lineage>
</organism>
<dbReference type="InterPro" id="IPR011251">
    <property type="entry name" value="Luciferase-like_dom"/>
</dbReference>
<keyword evidence="2" id="KW-0503">Monooxygenase</keyword>
<reference evidence="6" key="1">
    <citation type="journal article" date="2019" name="Int. J. Syst. Evol. Microbiol.">
        <title>The Global Catalogue of Microorganisms (GCM) 10K type strain sequencing project: providing services to taxonomists for standard genome sequencing and annotation.</title>
        <authorList>
            <consortium name="The Broad Institute Genomics Platform"/>
            <consortium name="The Broad Institute Genome Sequencing Center for Infectious Disease"/>
            <person name="Wu L."/>
            <person name="Ma J."/>
        </authorList>
    </citation>
    <scope>NUCLEOTIDE SEQUENCE [LARGE SCALE GENOMIC DNA]</scope>
    <source>
        <strain evidence="6">JCM 12393</strain>
    </source>
</reference>
<keyword evidence="1" id="KW-0560">Oxidoreductase</keyword>
<feature type="compositionally biased region" description="Basic and acidic residues" evidence="3">
    <location>
        <begin position="337"/>
        <end position="355"/>
    </location>
</feature>
<evidence type="ECO:0000256" key="3">
    <source>
        <dbReference type="SAM" id="MobiDB-lite"/>
    </source>
</evidence>
<protein>
    <submittedName>
        <fullName evidence="5">LLM class flavin-dependent oxidoreductase</fullName>
    </submittedName>
</protein>
<dbReference type="Pfam" id="PF00296">
    <property type="entry name" value="Bac_luciferase"/>
    <property type="match status" value="1"/>
</dbReference>
<dbReference type="EMBL" id="BAAAKJ010000314">
    <property type="protein sequence ID" value="GAA1406740.1"/>
    <property type="molecule type" value="Genomic_DNA"/>
</dbReference>
<dbReference type="InterPro" id="IPR050766">
    <property type="entry name" value="Bact_Lucif_Oxidored"/>
</dbReference>
<evidence type="ECO:0000313" key="5">
    <source>
        <dbReference type="EMBL" id="GAA1406740.1"/>
    </source>
</evidence>
<dbReference type="RefSeq" id="WP_344341733.1">
    <property type="nucleotide sequence ID" value="NZ_BAAAKJ010000314.1"/>
</dbReference>
<evidence type="ECO:0000256" key="2">
    <source>
        <dbReference type="ARBA" id="ARBA00023033"/>
    </source>
</evidence>
<dbReference type="Proteomes" id="UP001499863">
    <property type="component" value="Unassembled WGS sequence"/>
</dbReference>
<dbReference type="PANTHER" id="PTHR30137:SF8">
    <property type="entry name" value="BLR5498 PROTEIN"/>
    <property type="match status" value="1"/>
</dbReference>
<dbReference type="InterPro" id="IPR036661">
    <property type="entry name" value="Luciferase-like_sf"/>
</dbReference>
<feature type="region of interest" description="Disordered" evidence="3">
    <location>
        <begin position="337"/>
        <end position="373"/>
    </location>
</feature>
<accession>A0ABP4J1W0</accession>
<dbReference type="Gene3D" id="3.20.20.30">
    <property type="entry name" value="Luciferase-like domain"/>
    <property type="match status" value="1"/>
</dbReference>
<gene>
    <name evidence="5" type="ORF">GCM10009639_54880</name>
</gene>